<comment type="caution">
    <text evidence="1">The sequence shown here is derived from an EMBL/GenBank/DDBJ whole genome shotgun (WGS) entry which is preliminary data.</text>
</comment>
<accession>A0A1F7WYT4</accession>
<evidence type="ECO:0000313" key="1">
    <source>
        <dbReference type="EMBL" id="OGM07268.1"/>
    </source>
</evidence>
<dbReference type="AlphaFoldDB" id="A0A1F7WYT4"/>
<dbReference type="EMBL" id="MGFH01000047">
    <property type="protein sequence ID" value="OGM07268.1"/>
    <property type="molecule type" value="Genomic_DNA"/>
</dbReference>
<evidence type="ECO:0008006" key="3">
    <source>
        <dbReference type="Google" id="ProtNLM"/>
    </source>
</evidence>
<name>A0A1F7WYT4_9BACT</name>
<protein>
    <recommendedName>
        <fullName evidence="3">DUF1848 family protein</fullName>
    </recommendedName>
</protein>
<sequence>MCDMPKYYPDDIIRECLARLDKGVAVHTLVLWTKHPAALLSGPLHGFLSGLIKDGSQIFIQLTITGMGAKVIGANKNGDWKIEPNSPPYEDALALLPELIEFTGGAGRIKVRIDPLVKVKDLAGRQYSNVKLIEPILVEAAGHAIDNFSFSFLEPGYHAKVDRRFKSIGCEIIRFSEFERAIIAENFRTLESRYKVKIYACCVEGFEGSACIDGKLLSGLHPAKDECDPRELRRRPKCGCVSSVDLGGWPVKKCPTGCDYCYANPVYI</sequence>
<evidence type="ECO:0000313" key="2">
    <source>
        <dbReference type="Proteomes" id="UP000178735"/>
    </source>
</evidence>
<dbReference type="InterPro" id="IPR014998">
    <property type="entry name" value="DUF1848"/>
</dbReference>
<dbReference type="Pfam" id="PF08902">
    <property type="entry name" value="DUF1848"/>
    <property type="match status" value="1"/>
</dbReference>
<proteinExistence type="predicted"/>
<dbReference type="Proteomes" id="UP000178735">
    <property type="component" value="Unassembled WGS sequence"/>
</dbReference>
<reference evidence="1 2" key="1">
    <citation type="journal article" date="2016" name="Nat. Commun.">
        <title>Thousands of microbial genomes shed light on interconnected biogeochemical processes in an aquifer system.</title>
        <authorList>
            <person name="Anantharaman K."/>
            <person name="Brown C.T."/>
            <person name="Hug L.A."/>
            <person name="Sharon I."/>
            <person name="Castelle C.J."/>
            <person name="Probst A.J."/>
            <person name="Thomas B.C."/>
            <person name="Singh A."/>
            <person name="Wilkins M.J."/>
            <person name="Karaoz U."/>
            <person name="Brodie E.L."/>
            <person name="Williams K.H."/>
            <person name="Hubbard S.S."/>
            <person name="Banfield J.F."/>
        </authorList>
    </citation>
    <scope>NUCLEOTIDE SEQUENCE [LARGE SCALE GENOMIC DNA]</scope>
</reference>
<organism evidence="1 2">
    <name type="scientific">Candidatus Wallbacteria bacterium GWC2_49_35</name>
    <dbReference type="NCBI Taxonomy" id="1817813"/>
    <lineage>
        <taxon>Bacteria</taxon>
        <taxon>Candidatus Walliibacteriota</taxon>
    </lineage>
</organism>
<gene>
    <name evidence="1" type="ORF">A2008_00100</name>
</gene>